<dbReference type="KEGG" id="nti:DNFV4_03286"/>
<protein>
    <recommendedName>
        <fullName evidence="3">Toxin</fullName>
    </recommendedName>
</protein>
<dbReference type="RefSeq" id="WP_289269565.1">
    <property type="nucleotide sequence ID" value="NZ_OX365700.1"/>
</dbReference>
<evidence type="ECO:0008006" key="3">
    <source>
        <dbReference type="Google" id="ProtNLM"/>
    </source>
</evidence>
<sequence length="96" mass="11279">MMEESDYAFDPDENAWLIRERGISFEQIIALIEGGNLVRVLEHHDRERYPNQLLYEVDIEGYIYVVPVVRAHRTLFLKTIYPSRKATRNRAKGSTP</sequence>
<reference evidence="1" key="1">
    <citation type="submission" date="2022-10" db="EMBL/GenBank/DDBJ databases">
        <authorList>
            <person name="Koch H."/>
        </authorList>
    </citation>
    <scope>NUCLEOTIDE SEQUENCE</scope>
    <source>
        <strain evidence="1">DNF</strain>
    </source>
</reference>
<dbReference type="EMBL" id="OX365700">
    <property type="protein sequence ID" value="CAI4032856.1"/>
    <property type="molecule type" value="Genomic_DNA"/>
</dbReference>
<gene>
    <name evidence="1" type="ORF">DNFV4_03286</name>
</gene>
<dbReference type="AlphaFoldDB" id="A0AA86N1Q0"/>
<evidence type="ECO:0000313" key="2">
    <source>
        <dbReference type="Proteomes" id="UP001179121"/>
    </source>
</evidence>
<name>A0AA86N1Q0_9BACT</name>
<dbReference type="Proteomes" id="UP001179121">
    <property type="component" value="Chromosome"/>
</dbReference>
<keyword evidence="2" id="KW-1185">Reference proteome</keyword>
<accession>A0AA86N1Q0</accession>
<evidence type="ECO:0000313" key="1">
    <source>
        <dbReference type="EMBL" id="CAI4032856.1"/>
    </source>
</evidence>
<organism evidence="1 2">
    <name type="scientific">Nitrospira tepida</name>
    <dbReference type="NCBI Taxonomy" id="2973512"/>
    <lineage>
        <taxon>Bacteria</taxon>
        <taxon>Pseudomonadati</taxon>
        <taxon>Nitrospirota</taxon>
        <taxon>Nitrospiria</taxon>
        <taxon>Nitrospirales</taxon>
        <taxon>Nitrospiraceae</taxon>
        <taxon>Nitrospira</taxon>
    </lineage>
</organism>
<proteinExistence type="predicted"/>